<protein>
    <submittedName>
        <fullName evidence="1">Uncharacterized protein</fullName>
    </submittedName>
</protein>
<accession>A0ACC2G0R5</accession>
<organism evidence="1 2">
    <name type="scientific">Dallia pectoralis</name>
    <name type="common">Alaska blackfish</name>
    <dbReference type="NCBI Taxonomy" id="75939"/>
    <lineage>
        <taxon>Eukaryota</taxon>
        <taxon>Metazoa</taxon>
        <taxon>Chordata</taxon>
        <taxon>Craniata</taxon>
        <taxon>Vertebrata</taxon>
        <taxon>Euteleostomi</taxon>
        <taxon>Actinopterygii</taxon>
        <taxon>Neopterygii</taxon>
        <taxon>Teleostei</taxon>
        <taxon>Protacanthopterygii</taxon>
        <taxon>Esociformes</taxon>
        <taxon>Umbridae</taxon>
        <taxon>Dallia</taxon>
    </lineage>
</organism>
<keyword evidence="2" id="KW-1185">Reference proteome</keyword>
<evidence type="ECO:0000313" key="1">
    <source>
        <dbReference type="EMBL" id="KAJ7997162.1"/>
    </source>
</evidence>
<comment type="caution">
    <text evidence="1">The sequence shown here is derived from an EMBL/GenBank/DDBJ whole genome shotgun (WGS) entry which is preliminary data.</text>
</comment>
<dbReference type="EMBL" id="CM055746">
    <property type="protein sequence ID" value="KAJ7997162.1"/>
    <property type="molecule type" value="Genomic_DNA"/>
</dbReference>
<name>A0ACC2G0R5_DALPE</name>
<gene>
    <name evidence="1" type="ORF">DPEC_G00226090</name>
</gene>
<proteinExistence type="predicted"/>
<sequence length="84" mass="9204">MGFLRKVAGLTLRDRALGIRFSSAPILCQPDPSRQVVVEVGALDVGIGALILQRKMETLKLHPCAFLSRRLSPAEGNYDVANRE</sequence>
<evidence type="ECO:0000313" key="2">
    <source>
        <dbReference type="Proteomes" id="UP001157502"/>
    </source>
</evidence>
<reference evidence="1" key="1">
    <citation type="submission" date="2021-05" db="EMBL/GenBank/DDBJ databases">
        <authorList>
            <person name="Pan Q."/>
            <person name="Jouanno E."/>
            <person name="Zahm M."/>
            <person name="Klopp C."/>
            <person name="Cabau C."/>
            <person name="Louis A."/>
            <person name="Berthelot C."/>
            <person name="Parey E."/>
            <person name="Roest Crollius H."/>
            <person name="Montfort J."/>
            <person name="Robinson-Rechavi M."/>
            <person name="Bouchez O."/>
            <person name="Lampietro C."/>
            <person name="Lopez Roques C."/>
            <person name="Donnadieu C."/>
            <person name="Postlethwait J."/>
            <person name="Bobe J."/>
            <person name="Dillon D."/>
            <person name="Chandos A."/>
            <person name="von Hippel F."/>
            <person name="Guiguen Y."/>
        </authorList>
    </citation>
    <scope>NUCLEOTIDE SEQUENCE</scope>
    <source>
        <strain evidence="1">YG-Jan2019</strain>
    </source>
</reference>
<dbReference type="Proteomes" id="UP001157502">
    <property type="component" value="Chromosome 19"/>
</dbReference>